<dbReference type="EMBL" id="BAAARN010000005">
    <property type="protein sequence ID" value="GAA2739627.1"/>
    <property type="molecule type" value="Genomic_DNA"/>
</dbReference>
<dbReference type="InterPro" id="IPR036291">
    <property type="entry name" value="NAD(P)-bd_dom_sf"/>
</dbReference>
<evidence type="ECO:0000256" key="2">
    <source>
        <dbReference type="ARBA" id="ARBA00023002"/>
    </source>
</evidence>
<organism evidence="3 4">
    <name type="scientific">Pedococcus aerophilus</name>
    <dbReference type="NCBI Taxonomy" id="436356"/>
    <lineage>
        <taxon>Bacteria</taxon>
        <taxon>Bacillati</taxon>
        <taxon>Actinomycetota</taxon>
        <taxon>Actinomycetes</taxon>
        <taxon>Micrococcales</taxon>
        <taxon>Intrasporangiaceae</taxon>
        <taxon>Pedococcus</taxon>
    </lineage>
</organism>
<dbReference type="PANTHER" id="PTHR43639:SF1">
    <property type="entry name" value="SHORT-CHAIN DEHYDROGENASE_REDUCTASE FAMILY PROTEIN"/>
    <property type="match status" value="1"/>
</dbReference>
<accession>A0ABP6HCE3</accession>
<keyword evidence="4" id="KW-1185">Reference proteome</keyword>
<reference evidence="4" key="1">
    <citation type="journal article" date="2019" name="Int. J. Syst. Evol. Microbiol.">
        <title>The Global Catalogue of Microorganisms (GCM) 10K type strain sequencing project: providing services to taxonomists for standard genome sequencing and annotation.</title>
        <authorList>
            <consortium name="The Broad Institute Genomics Platform"/>
            <consortium name="The Broad Institute Genome Sequencing Center for Infectious Disease"/>
            <person name="Wu L."/>
            <person name="Ma J."/>
        </authorList>
    </citation>
    <scope>NUCLEOTIDE SEQUENCE [LARGE SCALE GENOMIC DNA]</scope>
    <source>
        <strain evidence="4">JCM 16378</strain>
    </source>
</reference>
<protein>
    <submittedName>
        <fullName evidence="3">SDR family oxidoreductase</fullName>
    </submittedName>
</protein>
<dbReference type="PANTHER" id="PTHR43639">
    <property type="entry name" value="OXIDOREDUCTASE, SHORT-CHAIN DEHYDROGENASE/REDUCTASE FAMILY (AFU_ORTHOLOGUE AFUA_5G02870)"/>
    <property type="match status" value="1"/>
</dbReference>
<comment type="caution">
    <text evidence="3">The sequence shown here is derived from an EMBL/GenBank/DDBJ whole genome shotgun (WGS) entry which is preliminary data.</text>
</comment>
<dbReference type="SUPFAM" id="SSF51735">
    <property type="entry name" value="NAD(P)-binding Rossmann-fold domains"/>
    <property type="match status" value="1"/>
</dbReference>
<dbReference type="RefSeq" id="WP_344196120.1">
    <property type="nucleotide sequence ID" value="NZ_BAAARN010000005.1"/>
</dbReference>
<name>A0ABP6HCE3_9MICO</name>
<proteinExistence type="inferred from homology"/>
<evidence type="ECO:0000313" key="3">
    <source>
        <dbReference type="EMBL" id="GAA2739627.1"/>
    </source>
</evidence>
<evidence type="ECO:0000256" key="1">
    <source>
        <dbReference type="ARBA" id="ARBA00006484"/>
    </source>
</evidence>
<dbReference type="PRINTS" id="PR00081">
    <property type="entry name" value="GDHRDH"/>
</dbReference>
<gene>
    <name evidence="3" type="ORF">GCM10009867_36490</name>
</gene>
<dbReference type="Pfam" id="PF13561">
    <property type="entry name" value="adh_short_C2"/>
    <property type="match status" value="1"/>
</dbReference>
<dbReference type="PRINTS" id="PR00080">
    <property type="entry name" value="SDRFAMILY"/>
</dbReference>
<comment type="similarity">
    <text evidence="1">Belongs to the short-chain dehydrogenases/reductases (SDR) family.</text>
</comment>
<sequence>MAESTSRRPVAVVTGGSRGIGAATAVRLAEEGYDVVVTFATRADAASAVVARCEGAGARASAVRLDLRDLDGVAEVFEHTDREHGRLDLLVNNAGVLPPAGRVADLDAARVTSTLLVDAAGPALCAAGAVRRMSTTHGGSGGVVVNVSSRAAQRGGAGEFVDYAMAKAAVDALTTGLAAEVADEGIRVVGVRPGLVDTDMNAGQPGRLDRLVATVPLGRAGTADEVAAAICWLAGPDAAYVTGVTLDVSGGR</sequence>
<dbReference type="Proteomes" id="UP001501326">
    <property type="component" value="Unassembled WGS sequence"/>
</dbReference>
<dbReference type="InterPro" id="IPR002347">
    <property type="entry name" value="SDR_fam"/>
</dbReference>
<keyword evidence="2" id="KW-0560">Oxidoreductase</keyword>
<dbReference type="Gene3D" id="3.40.50.720">
    <property type="entry name" value="NAD(P)-binding Rossmann-like Domain"/>
    <property type="match status" value="1"/>
</dbReference>
<evidence type="ECO:0000313" key="4">
    <source>
        <dbReference type="Proteomes" id="UP001501326"/>
    </source>
</evidence>